<dbReference type="PANTHER" id="PTHR43744">
    <property type="entry name" value="ABC TRANSPORTER PERMEASE PROTEIN MG189-RELATED-RELATED"/>
    <property type="match status" value="1"/>
</dbReference>
<dbReference type="Gene3D" id="1.10.3720.10">
    <property type="entry name" value="MetI-like"/>
    <property type="match status" value="1"/>
</dbReference>
<evidence type="ECO:0000259" key="8">
    <source>
        <dbReference type="PROSITE" id="PS50928"/>
    </source>
</evidence>
<dbReference type="Proteomes" id="UP000408482">
    <property type="component" value="Unassembled WGS sequence"/>
</dbReference>
<evidence type="ECO:0000256" key="4">
    <source>
        <dbReference type="ARBA" id="ARBA00022692"/>
    </source>
</evidence>
<sequence>MKNKKSEIAMIVILTVISVLFIAPIIIVFMNSFKSKLYINSTPFALPNADSFVKMANYGEGLIKTGFIQAFFITLFITVASVVLIVLLTSMTAWYLVRVKSHFTKVLYYLFAFAMIVPFQMVMFTLVKVSNMFNLDNLIGIVFIYVGFGAGLSVFMFTGFIKSIPVSLEEAAMIDGCSIMKIYFNVVLPVIRPTVMTVAILNAMWIWNDYLLPYLVIGSEYKTISVAIQYLRGGYGSIDLGLMMAMLVLAIIPIVIFYMVCQKWIIQGVIAGAVKG</sequence>
<comment type="subcellular location">
    <subcellularLocation>
        <location evidence="1 7">Cell membrane</location>
        <topology evidence="1 7">Multi-pass membrane protein</topology>
    </subcellularLocation>
</comment>
<feature type="transmembrane region" description="Helical" evidence="7">
    <location>
        <begin position="138"/>
        <end position="161"/>
    </location>
</feature>
<organism evidence="9 10">
    <name type="scientific">Blautia luti</name>
    <dbReference type="NCBI Taxonomy" id="89014"/>
    <lineage>
        <taxon>Bacteria</taxon>
        <taxon>Bacillati</taxon>
        <taxon>Bacillota</taxon>
        <taxon>Clostridia</taxon>
        <taxon>Lachnospirales</taxon>
        <taxon>Lachnospiraceae</taxon>
        <taxon>Blautia</taxon>
    </lineage>
</organism>
<dbReference type="GO" id="GO:0005886">
    <property type="term" value="C:plasma membrane"/>
    <property type="evidence" value="ECO:0007669"/>
    <property type="project" value="UniProtKB-SubCell"/>
</dbReference>
<keyword evidence="2 7" id="KW-0813">Transport</keyword>
<keyword evidence="10" id="KW-1185">Reference proteome</keyword>
<dbReference type="GO" id="GO:0055085">
    <property type="term" value="P:transmembrane transport"/>
    <property type="evidence" value="ECO:0007669"/>
    <property type="project" value="InterPro"/>
</dbReference>
<feature type="transmembrane region" description="Helical" evidence="7">
    <location>
        <begin position="240"/>
        <end position="260"/>
    </location>
</feature>
<dbReference type="Pfam" id="PF00528">
    <property type="entry name" value="BPD_transp_1"/>
    <property type="match status" value="1"/>
</dbReference>
<feature type="transmembrane region" description="Helical" evidence="7">
    <location>
        <begin position="106"/>
        <end position="126"/>
    </location>
</feature>
<keyword evidence="4 7" id="KW-0812">Transmembrane</keyword>
<gene>
    <name evidence="9" type="primary">araQ_2</name>
    <name evidence="9" type="ORF">RSSSTS7063_00113</name>
</gene>
<dbReference type="PROSITE" id="PS50928">
    <property type="entry name" value="ABC_TM1"/>
    <property type="match status" value="1"/>
</dbReference>
<evidence type="ECO:0000256" key="3">
    <source>
        <dbReference type="ARBA" id="ARBA00022475"/>
    </source>
</evidence>
<proteinExistence type="inferred from homology"/>
<dbReference type="AlphaFoldDB" id="A0A564W3N0"/>
<dbReference type="EMBL" id="CABHNW010000121">
    <property type="protein sequence ID" value="VUX39519.1"/>
    <property type="molecule type" value="Genomic_DNA"/>
</dbReference>
<accession>A0A564W3N0</accession>
<feature type="transmembrane region" description="Helical" evidence="7">
    <location>
        <begin position="67"/>
        <end position="94"/>
    </location>
</feature>
<dbReference type="PANTHER" id="PTHR43744:SF3">
    <property type="entry name" value="LACTOSE TRANSPORT SYSTEM PERMEASE PROTEIN LACG"/>
    <property type="match status" value="1"/>
</dbReference>
<reference evidence="9 10" key="1">
    <citation type="submission" date="2019-07" db="EMBL/GenBank/DDBJ databases">
        <authorList>
            <person name="Hibberd C M."/>
            <person name="Gehrig L. J."/>
            <person name="Chang H.-W."/>
            <person name="Venkatesh S."/>
        </authorList>
    </citation>
    <scope>NUCLEOTIDE SEQUENCE [LARGE SCALE GENOMIC DNA]</scope>
    <source>
        <strain evidence="9">Blautia_luti_SSTS_Bg7063</strain>
    </source>
</reference>
<keyword evidence="3" id="KW-1003">Cell membrane</keyword>
<name>A0A564W3N0_9FIRM</name>
<dbReference type="InterPro" id="IPR000515">
    <property type="entry name" value="MetI-like"/>
</dbReference>
<evidence type="ECO:0000256" key="7">
    <source>
        <dbReference type="RuleBase" id="RU363032"/>
    </source>
</evidence>
<comment type="similarity">
    <text evidence="7">Belongs to the binding-protein-dependent transport system permease family.</text>
</comment>
<dbReference type="InterPro" id="IPR035906">
    <property type="entry name" value="MetI-like_sf"/>
</dbReference>
<evidence type="ECO:0000256" key="6">
    <source>
        <dbReference type="ARBA" id="ARBA00023136"/>
    </source>
</evidence>
<keyword evidence="6 7" id="KW-0472">Membrane</keyword>
<keyword evidence="5 7" id="KW-1133">Transmembrane helix</keyword>
<dbReference type="SUPFAM" id="SSF161098">
    <property type="entry name" value="MetI-like"/>
    <property type="match status" value="1"/>
</dbReference>
<dbReference type="CDD" id="cd06261">
    <property type="entry name" value="TM_PBP2"/>
    <property type="match status" value="1"/>
</dbReference>
<evidence type="ECO:0000256" key="1">
    <source>
        <dbReference type="ARBA" id="ARBA00004651"/>
    </source>
</evidence>
<dbReference type="RefSeq" id="WP_144094105.1">
    <property type="nucleotide sequence ID" value="NZ_CABHMX010000056.1"/>
</dbReference>
<evidence type="ECO:0000313" key="9">
    <source>
        <dbReference type="EMBL" id="VUX39519.1"/>
    </source>
</evidence>
<evidence type="ECO:0000256" key="2">
    <source>
        <dbReference type="ARBA" id="ARBA00022448"/>
    </source>
</evidence>
<feature type="domain" description="ABC transmembrane type-1" evidence="8">
    <location>
        <begin position="71"/>
        <end position="261"/>
    </location>
</feature>
<protein>
    <submittedName>
        <fullName evidence="9">L-arabinose transport system permease protein AraQ</fullName>
    </submittedName>
</protein>
<evidence type="ECO:0000256" key="5">
    <source>
        <dbReference type="ARBA" id="ARBA00022989"/>
    </source>
</evidence>
<feature type="transmembrane region" description="Helical" evidence="7">
    <location>
        <begin position="182"/>
        <end position="207"/>
    </location>
</feature>
<evidence type="ECO:0000313" key="10">
    <source>
        <dbReference type="Proteomes" id="UP000408482"/>
    </source>
</evidence>
<feature type="transmembrane region" description="Helical" evidence="7">
    <location>
        <begin position="7"/>
        <end position="30"/>
    </location>
</feature>